<comment type="caution">
    <text evidence="1">The sequence shown here is derived from an EMBL/GenBank/DDBJ whole genome shotgun (WGS) entry which is preliminary data.</text>
</comment>
<keyword evidence="2" id="KW-1185">Reference proteome</keyword>
<sequence length="461" mass="51241">MAIVPLRLIISLTILLHYVAAQQTNGSVSVGASLTATPDAKPWLSSSGEFALGFKQIQDNFLLSIWYDKIPEKTIIWYPEDGPTVSTGSKVDLVERRGLVLSDPQGKEVWSSGPISDLAYGYMNNTGNFVIVGSNSRNIWESFDHPADTILPTQVTPRGGVINSKTGKTNFTRGRFQLRLLQDGNLVLNTLDMFSGSASNAYYISRTRADRSNSTNSVLQLDFDATGYMYILRRNGERVDLTTKDSLPSGDYYHRATLDSDGVFTQYYYPKNPTETTSWKVLWFVPENICTTIDSKACGLNNVCSLDNNRPNCDCPQGFSLLDPNTPNGDCKPDFTPSCDEGESNHGGDVFDFIELTNIDWPTSDYVHMNPSNEQTCRNSCLNDCFCAVAIYRDNQCWKKQLPLANGKKDPSQNVKAFLKFRKVDGPSGTEENKSGTGENKSRWTLIFVGWVLLSVFVLGM</sequence>
<proteinExistence type="predicted"/>
<reference evidence="1 2" key="2">
    <citation type="journal article" date="2022" name="Mol. Ecol. Resour.">
        <title>The genomes of chicory, endive, great burdock and yacon provide insights into Asteraceae paleo-polyploidization history and plant inulin production.</title>
        <authorList>
            <person name="Fan W."/>
            <person name="Wang S."/>
            <person name="Wang H."/>
            <person name="Wang A."/>
            <person name="Jiang F."/>
            <person name="Liu H."/>
            <person name="Zhao H."/>
            <person name="Xu D."/>
            <person name="Zhang Y."/>
        </authorList>
    </citation>
    <scope>NUCLEOTIDE SEQUENCE [LARGE SCALE GENOMIC DNA]</scope>
    <source>
        <strain evidence="2">cv. Yunnan</strain>
        <tissue evidence="1">Leaves</tissue>
    </source>
</reference>
<protein>
    <submittedName>
        <fullName evidence="1">Uncharacterized protein</fullName>
    </submittedName>
</protein>
<name>A0ACB9K2S3_9ASTR</name>
<gene>
    <name evidence="1" type="ORF">L1987_00595</name>
</gene>
<organism evidence="1 2">
    <name type="scientific">Smallanthus sonchifolius</name>
    <dbReference type="NCBI Taxonomy" id="185202"/>
    <lineage>
        <taxon>Eukaryota</taxon>
        <taxon>Viridiplantae</taxon>
        <taxon>Streptophyta</taxon>
        <taxon>Embryophyta</taxon>
        <taxon>Tracheophyta</taxon>
        <taxon>Spermatophyta</taxon>
        <taxon>Magnoliopsida</taxon>
        <taxon>eudicotyledons</taxon>
        <taxon>Gunneridae</taxon>
        <taxon>Pentapetalae</taxon>
        <taxon>asterids</taxon>
        <taxon>campanulids</taxon>
        <taxon>Asterales</taxon>
        <taxon>Asteraceae</taxon>
        <taxon>Asteroideae</taxon>
        <taxon>Heliantheae alliance</taxon>
        <taxon>Millerieae</taxon>
        <taxon>Smallanthus</taxon>
    </lineage>
</organism>
<evidence type="ECO:0000313" key="1">
    <source>
        <dbReference type="EMBL" id="KAI3826547.1"/>
    </source>
</evidence>
<dbReference type="EMBL" id="CM042018">
    <property type="protein sequence ID" value="KAI3826547.1"/>
    <property type="molecule type" value="Genomic_DNA"/>
</dbReference>
<dbReference type="Proteomes" id="UP001056120">
    <property type="component" value="Linkage Group LG01"/>
</dbReference>
<evidence type="ECO:0000313" key="2">
    <source>
        <dbReference type="Proteomes" id="UP001056120"/>
    </source>
</evidence>
<reference evidence="2" key="1">
    <citation type="journal article" date="2022" name="Mol. Ecol. Resour.">
        <title>The genomes of chicory, endive, great burdock and yacon provide insights into Asteraceae palaeo-polyploidization history and plant inulin production.</title>
        <authorList>
            <person name="Fan W."/>
            <person name="Wang S."/>
            <person name="Wang H."/>
            <person name="Wang A."/>
            <person name="Jiang F."/>
            <person name="Liu H."/>
            <person name="Zhao H."/>
            <person name="Xu D."/>
            <person name="Zhang Y."/>
        </authorList>
    </citation>
    <scope>NUCLEOTIDE SEQUENCE [LARGE SCALE GENOMIC DNA]</scope>
    <source>
        <strain evidence="2">cv. Yunnan</strain>
    </source>
</reference>
<accession>A0ACB9K2S3</accession>